<reference evidence="1 3" key="1">
    <citation type="submission" date="2017-01" db="EMBL/GenBank/DDBJ databases">
        <title>Genome Analysis of Deinococcus marmoris KOPRI26562.</title>
        <authorList>
            <person name="Kim J.H."/>
            <person name="Oh H.-M."/>
        </authorList>
    </citation>
    <scope>NUCLEOTIDE SEQUENCE [LARGE SCALE GENOMIC DNA]</scope>
    <source>
        <strain evidence="1 3">KOPRI26562</strain>
    </source>
</reference>
<name>A0A1U7NWI3_9DEIO</name>
<organism evidence="1 3">
    <name type="scientific">Deinococcus marmoris</name>
    <dbReference type="NCBI Taxonomy" id="249408"/>
    <lineage>
        <taxon>Bacteria</taxon>
        <taxon>Thermotogati</taxon>
        <taxon>Deinococcota</taxon>
        <taxon>Deinococci</taxon>
        <taxon>Deinococcales</taxon>
        <taxon>Deinococcaceae</taxon>
        <taxon>Deinococcus</taxon>
    </lineage>
</organism>
<sequence>MGLKPVPQEAFEAWLETGQFTDIPTLARRALKLYPASKELLRFQAQVSQQVGQ</sequence>
<evidence type="ECO:0000313" key="1">
    <source>
        <dbReference type="EMBL" id="OLV17281.1"/>
    </source>
</evidence>
<accession>A0A1U7NWI3</accession>
<proteinExistence type="predicted"/>
<keyword evidence="3" id="KW-1185">Reference proteome</keyword>
<gene>
    <name evidence="2" type="ORF">BOO71_0005014</name>
    <name evidence="1" type="ORF">BOO71_0009457</name>
</gene>
<dbReference type="Proteomes" id="UP000186607">
    <property type="component" value="Unassembled WGS sequence"/>
</dbReference>
<dbReference type="STRING" id="249408.BOO71_0005014"/>
<dbReference type="RefSeq" id="WP_175607407.1">
    <property type="nucleotide sequence ID" value="NZ_MSTI01000062.1"/>
</dbReference>
<dbReference type="EMBL" id="MSTI01000062">
    <property type="protein sequence ID" value="OLV18658.1"/>
    <property type="molecule type" value="Genomic_DNA"/>
</dbReference>
<comment type="caution">
    <text evidence="1">The sequence shown here is derived from an EMBL/GenBank/DDBJ whole genome shotgun (WGS) entry which is preliminary data.</text>
</comment>
<evidence type="ECO:0000313" key="2">
    <source>
        <dbReference type="EMBL" id="OLV18658.1"/>
    </source>
</evidence>
<evidence type="ECO:0000313" key="3">
    <source>
        <dbReference type="Proteomes" id="UP000186607"/>
    </source>
</evidence>
<dbReference type="EMBL" id="MSTI01000107">
    <property type="protein sequence ID" value="OLV17281.1"/>
    <property type="molecule type" value="Genomic_DNA"/>
</dbReference>
<protein>
    <submittedName>
        <fullName evidence="1">Uncharacterized protein</fullName>
    </submittedName>
</protein>
<dbReference type="AlphaFoldDB" id="A0A1U7NWI3"/>